<evidence type="ECO:0000256" key="3">
    <source>
        <dbReference type="ARBA" id="ARBA00022692"/>
    </source>
</evidence>
<dbReference type="PANTHER" id="PTHR30250">
    <property type="entry name" value="PST FAMILY PREDICTED COLANIC ACID TRANSPORTER"/>
    <property type="match status" value="1"/>
</dbReference>
<gene>
    <name evidence="7" type="ORF">ACFQZI_18585</name>
</gene>
<evidence type="ECO:0000256" key="2">
    <source>
        <dbReference type="ARBA" id="ARBA00022475"/>
    </source>
</evidence>
<dbReference type="EMBL" id="JBHTIA010000013">
    <property type="protein sequence ID" value="MFD0766873.1"/>
    <property type="molecule type" value="Genomic_DNA"/>
</dbReference>
<keyword evidence="8" id="KW-1185">Reference proteome</keyword>
<feature type="transmembrane region" description="Helical" evidence="6">
    <location>
        <begin position="12"/>
        <end position="34"/>
    </location>
</feature>
<comment type="caution">
    <text evidence="7">The sequence shown here is derived from an EMBL/GenBank/DDBJ whole genome shotgun (WGS) entry which is preliminary data.</text>
</comment>
<dbReference type="InterPro" id="IPR002797">
    <property type="entry name" value="Polysacc_synth"/>
</dbReference>
<comment type="subcellular location">
    <subcellularLocation>
        <location evidence="1">Cell membrane</location>
        <topology evidence="1">Multi-pass membrane protein</topology>
    </subcellularLocation>
</comment>
<feature type="transmembrane region" description="Helical" evidence="6">
    <location>
        <begin position="447"/>
        <end position="466"/>
    </location>
</feature>
<dbReference type="PANTHER" id="PTHR30250:SF11">
    <property type="entry name" value="O-ANTIGEN TRANSPORTER-RELATED"/>
    <property type="match status" value="1"/>
</dbReference>
<evidence type="ECO:0000313" key="8">
    <source>
        <dbReference type="Proteomes" id="UP001597073"/>
    </source>
</evidence>
<feature type="transmembrane region" description="Helical" evidence="6">
    <location>
        <begin position="297"/>
        <end position="316"/>
    </location>
</feature>
<feature type="transmembrane region" description="Helical" evidence="6">
    <location>
        <begin position="155"/>
        <end position="175"/>
    </location>
</feature>
<sequence length="481" mass="54603">MGFFKKSGLINNSLWGLVSTILQTLFLSLFFVIVSRHYPIKDFSNFLIANTVYQLIVGFSSMGLGHWFIREYGQEKQESSELVYRFIKIQTLLGIVFYVINIGLTFVIYSNEQIRLLSFILGTNIIFDNLIYALKNLNIAQFQQRKSAVIMAVDGFLRLLAGCVLFLWPVSLIYLSVLLVAVRLFTVNLFIYIGTGGAIKIGTLLKFKITLPDLKKNVFANWRFILIVGSSIIFWRSATIIISKYLTAVDVANYEVSYKIFSMFTIVAVVASTTVYPKFVKLIHAKNTHAVQGFYQLVFLGYTIFAVTSFAFIQSFSDTIIPFIFGQKFALASGCMQQMFLTLLVFPTVLLQANVIVAKNMERIDMILNFIVLLINLFSSLIGLHFYKSLSVINYSIFGAFAIFHIMQSVVLIRLKVGTVKNSALFYVLILAFVFSYKYLGTLFHPVLVFTLFLVVGVAPLLYVLWKKIQLYLNTTRNLPG</sequence>
<feature type="transmembrane region" description="Helical" evidence="6">
    <location>
        <begin position="116"/>
        <end position="134"/>
    </location>
</feature>
<feature type="transmembrane region" description="Helical" evidence="6">
    <location>
        <begin position="336"/>
        <end position="355"/>
    </location>
</feature>
<feature type="transmembrane region" description="Helical" evidence="6">
    <location>
        <begin position="393"/>
        <end position="412"/>
    </location>
</feature>
<evidence type="ECO:0000256" key="1">
    <source>
        <dbReference type="ARBA" id="ARBA00004651"/>
    </source>
</evidence>
<feature type="transmembrane region" description="Helical" evidence="6">
    <location>
        <begin position="89"/>
        <end position="110"/>
    </location>
</feature>
<feature type="transmembrane region" description="Helical" evidence="6">
    <location>
        <begin position="424"/>
        <end position="441"/>
    </location>
</feature>
<reference evidence="8" key="1">
    <citation type="journal article" date="2019" name="Int. J. Syst. Evol. Microbiol.">
        <title>The Global Catalogue of Microorganisms (GCM) 10K type strain sequencing project: providing services to taxonomists for standard genome sequencing and annotation.</title>
        <authorList>
            <consortium name="The Broad Institute Genomics Platform"/>
            <consortium name="The Broad Institute Genome Sequencing Center for Infectious Disease"/>
            <person name="Wu L."/>
            <person name="Ma J."/>
        </authorList>
    </citation>
    <scope>NUCLEOTIDE SEQUENCE [LARGE SCALE GENOMIC DNA]</scope>
    <source>
        <strain evidence="8">CCUG 60742</strain>
    </source>
</reference>
<evidence type="ECO:0000256" key="4">
    <source>
        <dbReference type="ARBA" id="ARBA00022989"/>
    </source>
</evidence>
<feature type="transmembrane region" description="Helical" evidence="6">
    <location>
        <begin position="224"/>
        <end position="246"/>
    </location>
</feature>
<proteinExistence type="predicted"/>
<keyword evidence="2" id="KW-1003">Cell membrane</keyword>
<feature type="transmembrane region" description="Helical" evidence="6">
    <location>
        <begin position="258"/>
        <end position="276"/>
    </location>
</feature>
<keyword evidence="3 6" id="KW-0812">Transmembrane</keyword>
<feature type="transmembrane region" description="Helical" evidence="6">
    <location>
        <begin position="46"/>
        <end position="69"/>
    </location>
</feature>
<evidence type="ECO:0000313" key="7">
    <source>
        <dbReference type="EMBL" id="MFD0766873.1"/>
    </source>
</evidence>
<evidence type="ECO:0000256" key="6">
    <source>
        <dbReference type="SAM" id="Phobius"/>
    </source>
</evidence>
<dbReference type="RefSeq" id="WP_377145183.1">
    <property type="nucleotide sequence ID" value="NZ_JBHTIA010000013.1"/>
</dbReference>
<keyword evidence="4 6" id="KW-1133">Transmembrane helix</keyword>
<protein>
    <submittedName>
        <fullName evidence="7">Oligosaccharide flippase family protein</fullName>
    </submittedName>
</protein>
<accession>A0ABW2ZL03</accession>
<dbReference type="InterPro" id="IPR050833">
    <property type="entry name" value="Poly_Biosynth_Transport"/>
</dbReference>
<name>A0ABW2ZL03_9SPHI</name>
<keyword evidence="5 6" id="KW-0472">Membrane</keyword>
<dbReference type="Pfam" id="PF01943">
    <property type="entry name" value="Polysacc_synt"/>
    <property type="match status" value="1"/>
</dbReference>
<feature type="transmembrane region" description="Helical" evidence="6">
    <location>
        <begin position="181"/>
        <end position="203"/>
    </location>
</feature>
<organism evidence="7 8">
    <name type="scientific">Mucilaginibacter lutimaris</name>
    <dbReference type="NCBI Taxonomy" id="931629"/>
    <lineage>
        <taxon>Bacteria</taxon>
        <taxon>Pseudomonadati</taxon>
        <taxon>Bacteroidota</taxon>
        <taxon>Sphingobacteriia</taxon>
        <taxon>Sphingobacteriales</taxon>
        <taxon>Sphingobacteriaceae</taxon>
        <taxon>Mucilaginibacter</taxon>
    </lineage>
</organism>
<evidence type="ECO:0000256" key="5">
    <source>
        <dbReference type="ARBA" id="ARBA00023136"/>
    </source>
</evidence>
<feature type="transmembrane region" description="Helical" evidence="6">
    <location>
        <begin position="367"/>
        <end position="387"/>
    </location>
</feature>
<dbReference type="Proteomes" id="UP001597073">
    <property type="component" value="Unassembled WGS sequence"/>
</dbReference>